<comment type="caution">
    <text evidence="1">The sequence shown here is derived from an EMBL/GenBank/DDBJ whole genome shotgun (WGS) entry which is preliminary data.</text>
</comment>
<reference evidence="1 2" key="1">
    <citation type="submission" date="2024-02" db="EMBL/GenBank/DDBJ databases">
        <authorList>
            <person name="Chen Y."/>
            <person name="Shah S."/>
            <person name="Dougan E. K."/>
            <person name="Thang M."/>
            <person name="Chan C."/>
        </authorList>
    </citation>
    <scope>NUCLEOTIDE SEQUENCE [LARGE SCALE GENOMIC DNA]</scope>
</reference>
<sequence>MAAAEKYNQEFEESREYRKWLEDAKGAFDGCPRWGPISTIQQEETRRTYQDLSDADLQGLCRAHVKNYGLDLKCDEKGTRKSREDRLLRYENLAAGSLSLEAVTRLMREVRSTSDAGQVFAQKRTECMSDAGDSDESECMTSVEALKVLEAKVTRKAIYRMCLNRGLQCDHEPKQKAKGPKSSMKAKACKICDTRVRQKFGKFCTQCDQEHDTQDMAMQVVASMGGGMIGNAGRNGRNKDAFGRCQSNSDCWLLNTKCEGDGDEKSCRCEVGSCFTLVQNPGNPHDGTDLLPVCQTEHGGWREMALNMKRSFLTYRYTLGQMVGKFKTMPSKSES</sequence>
<gene>
    <name evidence="1" type="ORF">CCMP2556_LOCUS27767</name>
</gene>
<protein>
    <submittedName>
        <fullName evidence="1">Uncharacterized protein</fullName>
    </submittedName>
</protein>
<organism evidence="1 2">
    <name type="scientific">Durusdinium trenchii</name>
    <dbReference type="NCBI Taxonomy" id="1381693"/>
    <lineage>
        <taxon>Eukaryota</taxon>
        <taxon>Sar</taxon>
        <taxon>Alveolata</taxon>
        <taxon>Dinophyceae</taxon>
        <taxon>Suessiales</taxon>
        <taxon>Symbiodiniaceae</taxon>
        <taxon>Durusdinium</taxon>
    </lineage>
</organism>
<name>A0ABP0N0W1_9DINO</name>
<accession>A0ABP0N0W1</accession>
<proteinExistence type="predicted"/>
<dbReference type="EMBL" id="CAXAMN010020258">
    <property type="protein sequence ID" value="CAK9055910.1"/>
    <property type="molecule type" value="Genomic_DNA"/>
</dbReference>
<dbReference type="Proteomes" id="UP001642484">
    <property type="component" value="Unassembled WGS sequence"/>
</dbReference>
<evidence type="ECO:0000313" key="1">
    <source>
        <dbReference type="EMBL" id="CAK9055910.1"/>
    </source>
</evidence>
<evidence type="ECO:0000313" key="2">
    <source>
        <dbReference type="Proteomes" id="UP001642484"/>
    </source>
</evidence>
<keyword evidence="2" id="KW-1185">Reference proteome</keyword>